<dbReference type="InterPro" id="IPR036086">
    <property type="entry name" value="ParB/Sulfiredoxin_sf"/>
</dbReference>
<keyword evidence="2" id="KW-0159">Chromosome partition</keyword>
<feature type="compositionally biased region" description="Basic and acidic residues" evidence="3">
    <location>
        <begin position="292"/>
        <end position="306"/>
    </location>
</feature>
<dbReference type="PANTHER" id="PTHR33375">
    <property type="entry name" value="CHROMOSOME-PARTITIONING PROTEIN PARB-RELATED"/>
    <property type="match status" value="1"/>
</dbReference>
<accession>A0A1B3ZI79</accession>
<protein>
    <submittedName>
        <fullName evidence="5">Chromosome partitioning protein ParB</fullName>
    </submittedName>
</protein>
<dbReference type="Gene3D" id="3.90.1530.30">
    <property type="match status" value="1"/>
</dbReference>
<dbReference type="OrthoDB" id="9796891at2"/>
<dbReference type="InterPro" id="IPR050336">
    <property type="entry name" value="Chromosome_partition/occlusion"/>
</dbReference>
<dbReference type="EMBL" id="CP014169">
    <property type="protein sequence ID" value="AOH87139.1"/>
    <property type="molecule type" value="Genomic_DNA"/>
</dbReference>
<evidence type="ECO:0000256" key="2">
    <source>
        <dbReference type="ARBA" id="ARBA00022829"/>
    </source>
</evidence>
<evidence type="ECO:0000313" key="5">
    <source>
        <dbReference type="EMBL" id="AOH87139.1"/>
    </source>
</evidence>
<dbReference type="Gene3D" id="1.10.10.2830">
    <property type="match status" value="1"/>
</dbReference>
<dbReference type="SUPFAM" id="SSF109709">
    <property type="entry name" value="KorB DNA-binding domain-like"/>
    <property type="match status" value="1"/>
</dbReference>
<dbReference type="KEGG" id="span:AWL63_23490"/>
<dbReference type="Pfam" id="PF17762">
    <property type="entry name" value="HTH_ParB"/>
    <property type="match status" value="1"/>
</dbReference>
<dbReference type="InterPro" id="IPR041468">
    <property type="entry name" value="HTH_ParB/Spo0J"/>
</dbReference>
<geneLocation type="plasmid" evidence="6"/>
<dbReference type="InterPro" id="IPR003115">
    <property type="entry name" value="ParB_N"/>
</dbReference>
<dbReference type="GO" id="GO:0003677">
    <property type="term" value="F:DNA binding"/>
    <property type="evidence" value="ECO:0007669"/>
    <property type="project" value="InterPro"/>
</dbReference>
<dbReference type="SUPFAM" id="SSF110849">
    <property type="entry name" value="ParB/Sulfiredoxin"/>
    <property type="match status" value="1"/>
</dbReference>
<sequence>MTVSQPGSATTLPLSKIIKGDNPRRYFDRKKHDDLVVSFRLRGMLQPILLRPVPEADDTYAIVAGERRYRAALEVFGLDGEVPVIIREMTDQEALEAAIDENDNRDDASETEQADAAVRHLAACHNDRAETARRLGWSRAKLDRRLALAGLSETVKSALDERRIKVGHAELLAAVPADKQDKALETILAAGLDIGKTRDLLMRVTQSLAAATFDKTECTTCPFNSATQRALFETHVDDGHCTNPGCFQLKTQAVDNARLEEEARAAAAQAEDSQSEDDDEEIDDSSDEENEPSDREARYPTDHADTTGEAVIIPRPSAPAGSVKTTARTDGPSVTVKSIAGRTTDLREATWRTALARDLADNAAHAHTAILVAALTGTLSQIKSSTLTSRAGLLVNPSFPGLSFTAKIEAILALTNAQAATAHSAIGAAYARDVQSFGHVADLARMFEIDIRHAWQVDRAFLERYTKDELKFIARECGLIAHKGEKAFAKLLGAKKADLIAGMLNAVGFNWAGRLPSAMTLDATYGPPESAVPPAVASGATDLAA</sequence>
<dbReference type="PANTHER" id="PTHR33375:SF1">
    <property type="entry name" value="CHROMOSOME-PARTITIONING PROTEIN PARB-RELATED"/>
    <property type="match status" value="1"/>
</dbReference>
<comment type="similarity">
    <text evidence="1">Belongs to the ParB family.</text>
</comment>
<keyword evidence="5" id="KW-0614">Plasmid</keyword>
<evidence type="ECO:0000256" key="1">
    <source>
        <dbReference type="ARBA" id="ARBA00006295"/>
    </source>
</evidence>
<dbReference type="GO" id="GO:0007059">
    <property type="term" value="P:chromosome segregation"/>
    <property type="evidence" value="ECO:0007669"/>
    <property type="project" value="UniProtKB-KW"/>
</dbReference>
<evidence type="ECO:0000313" key="6">
    <source>
        <dbReference type="Proteomes" id="UP000094256"/>
    </source>
</evidence>
<feature type="domain" description="ParB-like N-terminal" evidence="4">
    <location>
        <begin position="10"/>
        <end position="103"/>
    </location>
</feature>
<reference evidence="5 6" key="1">
    <citation type="submission" date="2016-01" db="EMBL/GenBank/DDBJ databases">
        <title>Complete genome and mega plasmid sequence of Sphingomonas panacis DCY99 elicits systemic resistance in rice to Xanthomonas oryzae.</title>
        <authorList>
            <person name="Kim Y.J."/>
            <person name="Yang D.C."/>
            <person name="Sing P."/>
        </authorList>
    </citation>
    <scope>NUCLEOTIDE SEQUENCE [LARGE SCALE GENOMIC DNA]</scope>
    <source>
        <strain evidence="5 6">DCY99</strain>
        <plasmid evidence="6">Plasmid</plasmid>
    </source>
</reference>
<gene>
    <name evidence="5" type="ORF">AWL63_23490</name>
</gene>
<dbReference type="InterPro" id="IPR022396">
    <property type="entry name" value="PRTRC_ParB"/>
</dbReference>
<proteinExistence type="inferred from homology"/>
<feature type="region of interest" description="Disordered" evidence="3">
    <location>
        <begin position="261"/>
        <end position="309"/>
    </location>
</feature>
<name>A0A1B3ZI79_9SPHN</name>
<dbReference type="AlphaFoldDB" id="A0A1B3ZI79"/>
<organism evidence="5 6">
    <name type="scientific">Sphingomonas panacis</name>
    <dbReference type="NCBI Taxonomy" id="1560345"/>
    <lineage>
        <taxon>Bacteria</taxon>
        <taxon>Pseudomonadati</taxon>
        <taxon>Pseudomonadota</taxon>
        <taxon>Alphaproteobacteria</taxon>
        <taxon>Sphingomonadales</taxon>
        <taxon>Sphingomonadaceae</taxon>
        <taxon>Sphingomonas</taxon>
    </lineage>
</organism>
<dbReference type="NCBIfam" id="TIGR03734">
    <property type="entry name" value="PRTRC_parB"/>
    <property type="match status" value="1"/>
</dbReference>
<dbReference type="NCBIfam" id="TIGR00180">
    <property type="entry name" value="parB_part"/>
    <property type="match status" value="1"/>
</dbReference>
<evidence type="ECO:0000259" key="4">
    <source>
        <dbReference type="SMART" id="SM00470"/>
    </source>
</evidence>
<feature type="compositionally biased region" description="Acidic residues" evidence="3">
    <location>
        <begin position="273"/>
        <end position="291"/>
    </location>
</feature>
<dbReference type="Pfam" id="PF02195">
    <property type="entry name" value="ParB_N"/>
    <property type="match status" value="1"/>
</dbReference>
<dbReference type="RefSeq" id="WP_069207709.1">
    <property type="nucleotide sequence ID" value="NZ_CP014169.1"/>
</dbReference>
<dbReference type="Proteomes" id="UP000094256">
    <property type="component" value="Plasmid unnamed"/>
</dbReference>
<dbReference type="InterPro" id="IPR004437">
    <property type="entry name" value="ParB/RepB/Spo0J"/>
</dbReference>
<dbReference type="SMART" id="SM00470">
    <property type="entry name" value="ParB"/>
    <property type="match status" value="1"/>
</dbReference>
<keyword evidence="6" id="KW-1185">Reference proteome</keyword>
<dbReference type="GO" id="GO:0005694">
    <property type="term" value="C:chromosome"/>
    <property type="evidence" value="ECO:0007669"/>
    <property type="project" value="TreeGrafter"/>
</dbReference>
<evidence type="ECO:0000256" key="3">
    <source>
        <dbReference type="SAM" id="MobiDB-lite"/>
    </source>
</evidence>